<feature type="binding site" evidence="9">
    <location>
        <position position="142"/>
    </location>
    <ligand>
        <name>Zn(2+)</name>
        <dbReference type="ChEBI" id="CHEBI:29105"/>
        <note>catalytic</note>
    </ligand>
</feature>
<dbReference type="GO" id="GO:0008237">
    <property type="term" value="F:metallopeptidase activity"/>
    <property type="evidence" value="ECO:0007669"/>
    <property type="project" value="UniProtKB-KW"/>
</dbReference>
<dbReference type="GO" id="GO:0008270">
    <property type="term" value="F:zinc ion binding"/>
    <property type="evidence" value="ECO:0007669"/>
    <property type="project" value="UniProtKB-UniRule"/>
</dbReference>
<keyword evidence="8 10" id="KW-0961">Cell wall biogenesis/degradation</keyword>
<evidence type="ECO:0000256" key="10">
    <source>
        <dbReference type="PIRNR" id="PIRNR026671"/>
    </source>
</evidence>
<comment type="caution">
    <text evidence="11">The sequence shown here is derived from an EMBL/GenBank/DDBJ whole genome shotgun (WGS) entry which is preliminary data.</text>
</comment>
<keyword evidence="3 9" id="KW-0479">Metal-binding</keyword>
<keyword evidence="5 9" id="KW-0862">Zinc</keyword>
<dbReference type="RefSeq" id="WP_107297906.1">
    <property type="nucleotide sequence ID" value="NZ_PYMB01000002.1"/>
</dbReference>
<feature type="binding site" evidence="9">
    <location>
        <position position="210"/>
    </location>
    <ligand>
        <name>Zn(2+)</name>
        <dbReference type="ChEBI" id="CHEBI:29105"/>
        <note>catalytic</note>
    </ligand>
</feature>
<comment type="similarity">
    <text evidence="9 10">Belongs to the peptidase M15D family.</text>
</comment>
<dbReference type="Gene3D" id="3.30.1380.10">
    <property type="match status" value="1"/>
</dbReference>
<dbReference type="CDD" id="cd14817">
    <property type="entry name" value="D-Ala-D-Ala_dipeptidase_VanX"/>
    <property type="match status" value="1"/>
</dbReference>
<dbReference type="PIRSF" id="PIRSF026671">
    <property type="entry name" value="AA_dipeptidase"/>
    <property type="match status" value="1"/>
</dbReference>
<evidence type="ECO:0000256" key="5">
    <source>
        <dbReference type="ARBA" id="ARBA00022833"/>
    </source>
</evidence>
<dbReference type="EC" id="3.4.13.22" evidence="9 10"/>
<dbReference type="HAMAP" id="MF_01924">
    <property type="entry name" value="A_A_dipeptidase"/>
    <property type="match status" value="1"/>
</dbReference>
<evidence type="ECO:0000256" key="8">
    <source>
        <dbReference type="ARBA" id="ARBA00023316"/>
    </source>
</evidence>
<keyword evidence="6 9" id="KW-0224">Dipeptidase</keyword>
<dbReference type="GO" id="GO:0071555">
    <property type="term" value="P:cell wall organization"/>
    <property type="evidence" value="ECO:0007669"/>
    <property type="project" value="UniProtKB-KW"/>
</dbReference>
<keyword evidence="4 9" id="KW-0378">Hydrolase</keyword>
<dbReference type="AlphaFoldDB" id="A0A2T3NI13"/>
<dbReference type="SUPFAM" id="SSF55166">
    <property type="entry name" value="Hedgehog/DD-peptidase"/>
    <property type="match status" value="1"/>
</dbReference>
<feature type="site" description="Transition state stabilizer" evidence="9">
    <location>
        <position position="97"/>
    </location>
</feature>
<proteinExistence type="inferred from homology"/>
<feature type="active site" description="Proton donor/acceptor" evidence="9">
    <location>
        <position position="207"/>
    </location>
</feature>
<dbReference type="EMBL" id="PYMB01000002">
    <property type="protein sequence ID" value="PSW14666.1"/>
    <property type="molecule type" value="Genomic_DNA"/>
</dbReference>
<dbReference type="Pfam" id="PF01427">
    <property type="entry name" value="Peptidase_M15"/>
    <property type="match status" value="1"/>
</dbReference>
<name>A0A2T3NI13_9GAMM</name>
<comment type="catalytic activity">
    <reaction evidence="1 9 10">
        <text>D-alanyl-D-alanine + H2O = 2 D-alanine</text>
        <dbReference type="Rhea" id="RHEA:20661"/>
        <dbReference type="ChEBI" id="CHEBI:15377"/>
        <dbReference type="ChEBI" id="CHEBI:57416"/>
        <dbReference type="ChEBI" id="CHEBI:57822"/>
        <dbReference type="EC" id="3.4.13.22"/>
    </reaction>
</comment>
<evidence type="ECO:0000256" key="4">
    <source>
        <dbReference type="ARBA" id="ARBA00022801"/>
    </source>
</evidence>
<sequence>MTQRMPIYSFIVFIVTLLSFPSIAKSIPEGFVDIQQVDPTIVVDIRYFSSDNFVGDRISGYKAAKAISTKETAQALANAQRDLKQFGLGFKVFDAYRPQPAVDHFVRWAEDLSDTRMKEKYYPTVEKKNLFRDGYIAAKSGHSRGSTVDLTLIDLASGDELDMGTGWDYFGKASWPSSPKSTAQQRANRMLLQSVMLKNGFKPLKEEWWHFTLADEPYPETYFTFNVK</sequence>
<evidence type="ECO:0000313" key="11">
    <source>
        <dbReference type="EMBL" id="PSW14666.1"/>
    </source>
</evidence>
<dbReference type="GO" id="GO:0160237">
    <property type="term" value="F:D-Ala-D-Ala dipeptidase activity"/>
    <property type="evidence" value="ECO:0007669"/>
    <property type="project" value="UniProtKB-EC"/>
</dbReference>
<evidence type="ECO:0000256" key="9">
    <source>
        <dbReference type="HAMAP-Rule" id="MF_01924"/>
    </source>
</evidence>
<gene>
    <name evidence="9" type="primary">ddpX</name>
    <name evidence="11" type="ORF">C9J01_09615</name>
</gene>
<evidence type="ECO:0000256" key="6">
    <source>
        <dbReference type="ARBA" id="ARBA00022997"/>
    </source>
</evidence>
<evidence type="ECO:0000256" key="7">
    <source>
        <dbReference type="ARBA" id="ARBA00023049"/>
    </source>
</evidence>
<comment type="cofactor">
    <cofactor evidence="9">
        <name>Zn(2+)</name>
        <dbReference type="ChEBI" id="CHEBI:29105"/>
    </cofactor>
    <text evidence="9">Binds 1 zinc ion per subunit.</text>
</comment>
<comment type="function">
    <text evidence="9 10">Catalyzes hydrolysis of the D-alanyl-D-alanine dipeptide.</text>
</comment>
<keyword evidence="7 9" id="KW-0482">Metalloprotease</keyword>
<reference evidence="11 12" key="1">
    <citation type="submission" date="2018-03" db="EMBL/GenBank/DDBJ databases">
        <title>Whole genome sequencing of Histamine producing bacteria.</title>
        <authorList>
            <person name="Butler K."/>
        </authorList>
    </citation>
    <scope>NUCLEOTIDE SEQUENCE [LARGE SCALE GENOMIC DNA]</scope>
    <source>
        <strain evidence="11 12">DSM 19138</strain>
    </source>
</reference>
<dbReference type="Proteomes" id="UP000241346">
    <property type="component" value="Unassembled WGS sequence"/>
</dbReference>
<dbReference type="OrthoDB" id="9801430at2"/>
<evidence type="ECO:0000256" key="3">
    <source>
        <dbReference type="ARBA" id="ARBA00022723"/>
    </source>
</evidence>
<keyword evidence="2 9" id="KW-0645">Protease</keyword>
<dbReference type="InterPro" id="IPR009045">
    <property type="entry name" value="Zn_M74/Hedgehog-like"/>
</dbReference>
<dbReference type="GO" id="GO:0006508">
    <property type="term" value="P:proteolysis"/>
    <property type="evidence" value="ECO:0007669"/>
    <property type="project" value="UniProtKB-KW"/>
</dbReference>
<feature type="binding site" evidence="9">
    <location>
        <position position="149"/>
    </location>
    <ligand>
        <name>Zn(2+)</name>
        <dbReference type="ChEBI" id="CHEBI:29105"/>
        <note>catalytic</note>
    </ligand>
</feature>
<protein>
    <recommendedName>
        <fullName evidence="9 10">D-alanyl-D-alanine dipeptidase</fullName>
        <shortName evidence="9 10">D-Ala-D-Ala dipeptidase</shortName>
        <ecNumber evidence="9 10">3.4.13.22</ecNumber>
    </recommendedName>
</protein>
<evidence type="ECO:0000313" key="12">
    <source>
        <dbReference type="Proteomes" id="UP000241346"/>
    </source>
</evidence>
<evidence type="ECO:0000256" key="2">
    <source>
        <dbReference type="ARBA" id="ARBA00022670"/>
    </source>
</evidence>
<dbReference type="PANTHER" id="PTHR43126">
    <property type="entry name" value="D-ALANYL-D-ALANINE DIPEPTIDASE"/>
    <property type="match status" value="1"/>
</dbReference>
<dbReference type="InterPro" id="IPR000755">
    <property type="entry name" value="A_A_dipeptidase"/>
</dbReference>
<organism evidence="11 12">
    <name type="scientific">Photobacterium rosenbergii</name>
    <dbReference type="NCBI Taxonomy" id="294936"/>
    <lineage>
        <taxon>Bacteria</taxon>
        <taxon>Pseudomonadati</taxon>
        <taxon>Pseudomonadota</taxon>
        <taxon>Gammaproteobacteria</taxon>
        <taxon>Vibrionales</taxon>
        <taxon>Vibrionaceae</taxon>
        <taxon>Photobacterium</taxon>
    </lineage>
</organism>
<evidence type="ECO:0000256" key="1">
    <source>
        <dbReference type="ARBA" id="ARBA00001362"/>
    </source>
</evidence>
<dbReference type="PANTHER" id="PTHR43126:SF1">
    <property type="entry name" value="D-ALANYL-D-ALANINE DIPEPTIDASE"/>
    <property type="match status" value="1"/>
</dbReference>
<accession>A0A2T3NI13</accession>